<name>A0A5N6GFV7_ASPFL</name>
<dbReference type="SUPFAM" id="SSF51197">
    <property type="entry name" value="Clavaminate synthase-like"/>
    <property type="match status" value="1"/>
</dbReference>
<dbReference type="Gene3D" id="2.60.120.650">
    <property type="entry name" value="Cupin"/>
    <property type="match status" value="1"/>
</dbReference>
<sequence>MAEDVITINGTEYLTEHLEDQFSRPLLFQSTPTRQINSPEVSWQTFWQFMRDDPQKDVDVYDYSISEEDKRTEKRSVKSIIEHWGKEPRTALKCLDIENRMSCCCPSAIIQYDLLQRTARHWETTVGKAGSRWSNLHKEFLLLSTKDCISPIHVDVGAALTWLYVIHGRKIVYFPRIINLDVVHLLARLGGEQFHGYKGGWIRVELRPGDLFIMTPSCPHAVFTPDDPLVVSSHFYTSAHLPSTLEGLSLLEKYQNISNESLEDHHYRTLAQILNSYDRVATLEEVKRAWVTYHVFLDSSRKSKLSNGRAEFIAALRDFDKRAAESFSNEPE</sequence>
<accession>A0A5N6GFV7</accession>
<protein>
    <recommendedName>
        <fullName evidence="1">JmjC domain-containing protein</fullName>
    </recommendedName>
</protein>
<proteinExistence type="predicted"/>
<evidence type="ECO:0000259" key="1">
    <source>
        <dbReference type="PROSITE" id="PS51184"/>
    </source>
</evidence>
<dbReference type="AlphaFoldDB" id="A0A5N6GFV7"/>
<dbReference type="VEuPathDB" id="FungiDB:AFLA_012907"/>
<dbReference type="PROSITE" id="PS51184">
    <property type="entry name" value="JMJC"/>
    <property type="match status" value="1"/>
</dbReference>
<feature type="domain" description="JmjC" evidence="1">
    <location>
        <begin position="110"/>
        <end position="252"/>
    </location>
</feature>
<organism evidence="2">
    <name type="scientific">Aspergillus flavus</name>
    <dbReference type="NCBI Taxonomy" id="5059"/>
    <lineage>
        <taxon>Eukaryota</taxon>
        <taxon>Fungi</taxon>
        <taxon>Dikarya</taxon>
        <taxon>Ascomycota</taxon>
        <taxon>Pezizomycotina</taxon>
        <taxon>Eurotiomycetes</taxon>
        <taxon>Eurotiomycetidae</taxon>
        <taxon>Eurotiales</taxon>
        <taxon>Aspergillaceae</taxon>
        <taxon>Aspergillus</taxon>
        <taxon>Aspergillus subgen. Circumdati</taxon>
    </lineage>
</organism>
<evidence type="ECO:0000313" key="2">
    <source>
        <dbReference type="EMBL" id="KAB8240069.1"/>
    </source>
</evidence>
<dbReference type="SMART" id="SM00558">
    <property type="entry name" value="JmjC"/>
    <property type="match status" value="1"/>
</dbReference>
<dbReference type="Proteomes" id="UP000325434">
    <property type="component" value="Unassembled WGS sequence"/>
</dbReference>
<dbReference type="VEuPathDB" id="FungiDB:F9C07_1908990"/>
<gene>
    <name evidence="2" type="ORF">BDV35DRAFT_398971</name>
</gene>
<dbReference type="EMBL" id="ML734786">
    <property type="protein sequence ID" value="KAB8240069.1"/>
    <property type="molecule type" value="Genomic_DNA"/>
</dbReference>
<dbReference type="InterPro" id="IPR003347">
    <property type="entry name" value="JmjC_dom"/>
</dbReference>
<reference evidence="2" key="1">
    <citation type="submission" date="2019-04" db="EMBL/GenBank/DDBJ databases">
        <title>Friends and foes A comparative genomics study of 23 Aspergillus species from section Flavi.</title>
        <authorList>
            <consortium name="DOE Joint Genome Institute"/>
            <person name="Kjaerbolling I."/>
            <person name="Vesth T."/>
            <person name="Frisvad J.C."/>
            <person name="Nybo J.L."/>
            <person name="Theobald S."/>
            <person name="Kildgaard S."/>
            <person name="Isbrandt T."/>
            <person name="Kuo A."/>
            <person name="Sato A."/>
            <person name="Lyhne E.K."/>
            <person name="Kogle M.E."/>
            <person name="Wiebenga A."/>
            <person name="Kun R.S."/>
            <person name="Lubbers R.J."/>
            <person name="Makela M.R."/>
            <person name="Barry K."/>
            <person name="Chovatia M."/>
            <person name="Clum A."/>
            <person name="Daum C."/>
            <person name="Haridas S."/>
            <person name="He G."/>
            <person name="LaButti K."/>
            <person name="Lipzen A."/>
            <person name="Mondo S."/>
            <person name="Riley R."/>
            <person name="Salamov A."/>
            <person name="Simmons B.A."/>
            <person name="Magnuson J.K."/>
            <person name="Henrissat B."/>
            <person name="Mortensen U.H."/>
            <person name="Larsen T.O."/>
            <person name="Devries R.P."/>
            <person name="Grigoriev I.V."/>
            <person name="Machida M."/>
            <person name="Baker S.E."/>
            <person name="Andersen M.R."/>
        </authorList>
    </citation>
    <scope>NUCLEOTIDE SEQUENCE [LARGE SCALE GENOMIC DNA]</scope>
    <source>
        <strain evidence="2">CBS 121.62</strain>
    </source>
</reference>